<sequence length="94" mass="10759">MAEIEYSDSRDRKHAFAAILTLDDKRRSEHLRVLEAYLSSPTNRSQAATRCHLSRTVFYQRLAALETILGMDLNDAKTLTLLSLALTVYRQSQM</sequence>
<comment type="caution">
    <text evidence="2">The sequence shown here is derived from an EMBL/GenBank/DDBJ whole genome shotgun (WGS) entry which is preliminary data.</text>
</comment>
<dbReference type="EMBL" id="JBHSHE010000003">
    <property type="protein sequence ID" value="MFC4714685.1"/>
    <property type="molecule type" value="Genomic_DNA"/>
</dbReference>
<accession>A0ABV9MGG6</accession>
<dbReference type="Pfam" id="PF13556">
    <property type="entry name" value="HTH_30"/>
    <property type="match status" value="1"/>
</dbReference>
<dbReference type="InterPro" id="IPR025736">
    <property type="entry name" value="PucR_C-HTH_dom"/>
</dbReference>
<keyword evidence="3" id="KW-1185">Reference proteome</keyword>
<evidence type="ECO:0000313" key="3">
    <source>
        <dbReference type="Proteomes" id="UP001595884"/>
    </source>
</evidence>
<dbReference type="Proteomes" id="UP001595884">
    <property type="component" value="Unassembled WGS sequence"/>
</dbReference>
<dbReference type="RefSeq" id="WP_382411627.1">
    <property type="nucleotide sequence ID" value="NZ_BAAAVQ010000071.1"/>
</dbReference>
<evidence type="ECO:0000259" key="1">
    <source>
        <dbReference type="Pfam" id="PF13556"/>
    </source>
</evidence>
<reference evidence="3" key="1">
    <citation type="journal article" date="2019" name="Int. J. Syst. Evol. Microbiol.">
        <title>The Global Catalogue of Microorganisms (GCM) 10K type strain sequencing project: providing services to taxonomists for standard genome sequencing and annotation.</title>
        <authorList>
            <consortium name="The Broad Institute Genomics Platform"/>
            <consortium name="The Broad Institute Genome Sequencing Center for Infectious Disease"/>
            <person name="Wu L."/>
            <person name="Ma J."/>
        </authorList>
    </citation>
    <scope>NUCLEOTIDE SEQUENCE [LARGE SCALE GENOMIC DNA]</scope>
    <source>
        <strain evidence="3">CGMCC 1.12849</strain>
    </source>
</reference>
<evidence type="ECO:0000313" key="2">
    <source>
        <dbReference type="EMBL" id="MFC4714685.1"/>
    </source>
</evidence>
<proteinExistence type="predicted"/>
<name>A0ABV9MGG6_9MICC</name>
<dbReference type="Gene3D" id="1.10.10.2840">
    <property type="entry name" value="PucR C-terminal helix-turn-helix domain"/>
    <property type="match status" value="1"/>
</dbReference>
<dbReference type="InterPro" id="IPR042070">
    <property type="entry name" value="PucR_C-HTH_sf"/>
</dbReference>
<organism evidence="2 3">
    <name type="scientific">Glutamicibacter bergerei</name>
    <dbReference type="NCBI Taxonomy" id="256702"/>
    <lineage>
        <taxon>Bacteria</taxon>
        <taxon>Bacillati</taxon>
        <taxon>Actinomycetota</taxon>
        <taxon>Actinomycetes</taxon>
        <taxon>Micrococcales</taxon>
        <taxon>Micrococcaceae</taxon>
        <taxon>Glutamicibacter</taxon>
    </lineage>
</organism>
<feature type="domain" description="PucR C-terminal helix-turn-helix" evidence="1">
    <location>
        <begin position="31"/>
        <end position="87"/>
    </location>
</feature>
<gene>
    <name evidence="2" type="ORF">ACFO7V_00785</name>
</gene>
<protein>
    <submittedName>
        <fullName evidence="2">Helix-turn-helix domain-containing protein</fullName>
    </submittedName>
</protein>